<dbReference type="InterPro" id="IPR036866">
    <property type="entry name" value="RibonucZ/Hydroxyglut_hydro"/>
</dbReference>
<proteinExistence type="inferred from homology"/>
<protein>
    <recommendedName>
        <fullName evidence="6">Metallo-beta-lactamase domain-containing protein</fullName>
    </recommendedName>
</protein>
<evidence type="ECO:0000256" key="3">
    <source>
        <dbReference type="ARBA" id="ARBA00022723"/>
    </source>
</evidence>
<evidence type="ECO:0000256" key="4">
    <source>
        <dbReference type="ARBA" id="ARBA00022801"/>
    </source>
</evidence>
<dbReference type="Gene3D" id="3.60.15.10">
    <property type="entry name" value="Ribonuclease Z/Hydroxyacylglutathione hydrolase-like"/>
    <property type="match status" value="1"/>
</dbReference>
<dbReference type="Proteomes" id="UP000005038">
    <property type="component" value="Unassembled WGS sequence"/>
</dbReference>
<comment type="cofactor">
    <cofactor evidence="1">
        <name>Zn(2+)</name>
        <dbReference type="ChEBI" id="CHEBI:29105"/>
    </cofactor>
</comment>
<feature type="domain" description="Metallo-beta-lactamase" evidence="6">
    <location>
        <begin position="34"/>
        <end position="246"/>
    </location>
</feature>
<keyword evidence="3" id="KW-0479">Metal-binding</keyword>
<keyword evidence="4" id="KW-0378">Hydrolase</keyword>
<evidence type="ECO:0000313" key="7">
    <source>
        <dbReference type="EMBL" id="GAB32867.1"/>
    </source>
</evidence>
<sequence length="261" mass="28788">MTTTATRLWGLDSPRMTIDAQHLVIGAQGSVDIPLPSFLIEHDRGLVLFDTGMNPVVCDDPRLLFGDRPESDWITAAPEQRIDRQIEKLGFSVGDVTHVILSHTHSDHSGGLYLFPHARFFAGPGEFQWAANPSPASAHLFMPDDFATPTVKAFDWSTVTTPTHDLFGDDSIVIHHTPGHTPGELSALVRLPSQNIVLSGDAAHLRESLEWKAPDPSDWDIDQARHSLVSLEQLAKREEARIWVGHDERDWVDFGAGAALS</sequence>
<comment type="caution">
    <text evidence="7">The sequence shown here is derived from an EMBL/GenBank/DDBJ whole genome shotgun (WGS) entry which is preliminary data.</text>
</comment>
<gene>
    <name evidence="7" type="ORF">GOOTI_031_00150</name>
</gene>
<dbReference type="Pfam" id="PF00753">
    <property type="entry name" value="Lactamase_B"/>
    <property type="match status" value="1"/>
</dbReference>
<dbReference type="SUPFAM" id="SSF56281">
    <property type="entry name" value="Metallo-hydrolase/oxidoreductase"/>
    <property type="match status" value="1"/>
</dbReference>
<dbReference type="CDD" id="cd07729">
    <property type="entry name" value="AHL_lactonase_MBL-fold"/>
    <property type="match status" value="1"/>
</dbReference>
<dbReference type="PANTHER" id="PTHR42978">
    <property type="entry name" value="QUORUM-QUENCHING LACTONASE YTNP-RELATED-RELATED"/>
    <property type="match status" value="1"/>
</dbReference>
<dbReference type="STRING" id="1108044.GOOTI_031_00150"/>
<accession>H5THA9</accession>
<evidence type="ECO:0000256" key="1">
    <source>
        <dbReference type="ARBA" id="ARBA00001947"/>
    </source>
</evidence>
<keyword evidence="8" id="KW-1185">Reference proteome</keyword>
<evidence type="ECO:0000256" key="5">
    <source>
        <dbReference type="ARBA" id="ARBA00022833"/>
    </source>
</evidence>
<dbReference type="SMART" id="SM00849">
    <property type="entry name" value="Lactamase_B"/>
    <property type="match status" value="1"/>
</dbReference>
<reference evidence="7" key="1">
    <citation type="submission" date="2012-02" db="EMBL/GenBank/DDBJ databases">
        <title>Whole genome shotgun sequence of Gordonia otitidis NBRC 100426.</title>
        <authorList>
            <person name="Yoshida I."/>
            <person name="Hosoyama A."/>
            <person name="Tsuchikane K."/>
            <person name="Katsumata H."/>
            <person name="Yamazaki S."/>
            <person name="Fujita N."/>
        </authorList>
    </citation>
    <scope>NUCLEOTIDE SEQUENCE [LARGE SCALE GENOMIC DNA]</scope>
    <source>
        <strain evidence="7">NBRC 100426</strain>
    </source>
</reference>
<dbReference type="GO" id="GO:0046872">
    <property type="term" value="F:metal ion binding"/>
    <property type="evidence" value="ECO:0007669"/>
    <property type="project" value="UniProtKB-KW"/>
</dbReference>
<comment type="similarity">
    <text evidence="2">Belongs to the metallo-beta-lactamase superfamily.</text>
</comment>
<evidence type="ECO:0000313" key="8">
    <source>
        <dbReference type="Proteomes" id="UP000005038"/>
    </source>
</evidence>
<dbReference type="AlphaFoldDB" id="H5THA9"/>
<dbReference type="PANTHER" id="PTHR42978:SF2">
    <property type="entry name" value="102 KBASES UNSTABLE REGION: FROM 1 TO 119443"/>
    <property type="match status" value="1"/>
</dbReference>
<dbReference type="RefSeq" id="WP_007237129.1">
    <property type="nucleotide sequence ID" value="NZ_BAFB01000031.1"/>
</dbReference>
<dbReference type="EMBL" id="BAFB01000031">
    <property type="protein sequence ID" value="GAB32867.1"/>
    <property type="molecule type" value="Genomic_DNA"/>
</dbReference>
<name>H5THA9_GORO1</name>
<evidence type="ECO:0000256" key="2">
    <source>
        <dbReference type="ARBA" id="ARBA00007749"/>
    </source>
</evidence>
<dbReference type="InterPro" id="IPR051013">
    <property type="entry name" value="MBL_superfamily_lactonases"/>
</dbReference>
<keyword evidence="5" id="KW-0862">Zinc</keyword>
<organism evidence="7 8">
    <name type="scientific">Gordonia otitidis (strain DSM 44809 / CCUG 52243 / JCM 12355 / NBRC 100426 / IFM 10032)</name>
    <dbReference type="NCBI Taxonomy" id="1108044"/>
    <lineage>
        <taxon>Bacteria</taxon>
        <taxon>Bacillati</taxon>
        <taxon>Actinomycetota</taxon>
        <taxon>Actinomycetes</taxon>
        <taxon>Mycobacteriales</taxon>
        <taxon>Gordoniaceae</taxon>
        <taxon>Gordonia</taxon>
    </lineage>
</organism>
<dbReference type="GO" id="GO:0016787">
    <property type="term" value="F:hydrolase activity"/>
    <property type="evidence" value="ECO:0007669"/>
    <property type="project" value="UniProtKB-KW"/>
</dbReference>
<dbReference type="InterPro" id="IPR001279">
    <property type="entry name" value="Metallo-B-lactamas"/>
</dbReference>
<evidence type="ECO:0000259" key="6">
    <source>
        <dbReference type="SMART" id="SM00849"/>
    </source>
</evidence>